<evidence type="ECO:0000313" key="1">
    <source>
        <dbReference type="EMBL" id="MPM59971.1"/>
    </source>
</evidence>
<proteinExistence type="predicted"/>
<sequence>MSGQVGIHIVIVFNGIRRTRFTLHNSRMIPLNAVCTVIGLRGVFNDSRVPNMCDSQFFYFTERFGREIIKLTTPIGFQAAVVNAVIIVVAKKAG</sequence>
<organism evidence="1">
    <name type="scientific">bioreactor metagenome</name>
    <dbReference type="NCBI Taxonomy" id="1076179"/>
    <lineage>
        <taxon>unclassified sequences</taxon>
        <taxon>metagenomes</taxon>
        <taxon>ecological metagenomes</taxon>
    </lineage>
</organism>
<dbReference type="EMBL" id="VSSQ01017554">
    <property type="protein sequence ID" value="MPM59971.1"/>
    <property type="molecule type" value="Genomic_DNA"/>
</dbReference>
<gene>
    <name evidence="1" type="ORF">SDC9_106817</name>
</gene>
<protein>
    <submittedName>
        <fullName evidence="1">Uncharacterized protein</fullName>
    </submittedName>
</protein>
<dbReference type="AlphaFoldDB" id="A0A645B5S8"/>
<reference evidence="1" key="1">
    <citation type="submission" date="2019-08" db="EMBL/GenBank/DDBJ databases">
        <authorList>
            <person name="Kucharzyk K."/>
            <person name="Murdoch R.W."/>
            <person name="Higgins S."/>
            <person name="Loffler F."/>
        </authorList>
    </citation>
    <scope>NUCLEOTIDE SEQUENCE</scope>
</reference>
<accession>A0A645B5S8</accession>
<comment type="caution">
    <text evidence="1">The sequence shown here is derived from an EMBL/GenBank/DDBJ whole genome shotgun (WGS) entry which is preliminary data.</text>
</comment>
<name>A0A645B5S8_9ZZZZ</name>